<dbReference type="EMBL" id="AMCI01002553">
    <property type="protein sequence ID" value="EJX02407.1"/>
    <property type="molecule type" value="Genomic_DNA"/>
</dbReference>
<proteinExistence type="predicted"/>
<name>J9G595_9ZZZZ</name>
<evidence type="ECO:0000313" key="1">
    <source>
        <dbReference type="EMBL" id="EJX02407.1"/>
    </source>
</evidence>
<sequence length="63" mass="6885">MSLRIVGVAISIFGTFPFVVNGNLLQQFAHSTIVASITCSTRLIITAGTHHSTKTQGFHFFDF</sequence>
<organism evidence="1">
    <name type="scientific">gut metagenome</name>
    <dbReference type="NCBI Taxonomy" id="749906"/>
    <lineage>
        <taxon>unclassified sequences</taxon>
        <taxon>metagenomes</taxon>
        <taxon>organismal metagenomes</taxon>
    </lineage>
</organism>
<reference evidence="1" key="1">
    <citation type="journal article" date="2012" name="PLoS ONE">
        <title>Gene sets for utilization of primary and secondary nutrition supplies in the distal gut of endangered iberian lynx.</title>
        <authorList>
            <person name="Alcaide M."/>
            <person name="Messina E."/>
            <person name="Richter M."/>
            <person name="Bargiela R."/>
            <person name="Peplies J."/>
            <person name="Huws S.A."/>
            <person name="Newbold C.J."/>
            <person name="Golyshin P.N."/>
            <person name="Simon M.A."/>
            <person name="Lopez G."/>
            <person name="Yakimov M.M."/>
            <person name="Ferrer M."/>
        </authorList>
    </citation>
    <scope>NUCLEOTIDE SEQUENCE</scope>
</reference>
<protein>
    <submittedName>
        <fullName evidence="1">Secreted protein</fullName>
    </submittedName>
</protein>
<comment type="caution">
    <text evidence="1">The sequence shown here is derived from an EMBL/GenBank/DDBJ whole genome shotgun (WGS) entry which is preliminary data.</text>
</comment>
<gene>
    <name evidence="1" type="ORF">EVA_09486</name>
</gene>
<dbReference type="AlphaFoldDB" id="J9G595"/>
<accession>J9G595</accession>